<dbReference type="RefSeq" id="XP_040778632.1">
    <property type="nucleotide sequence ID" value="XM_040919538.1"/>
</dbReference>
<dbReference type="GeneID" id="63836667"/>
<dbReference type="EMBL" id="MU032346">
    <property type="protein sequence ID" value="KAF3767671.1"/>
    <property type="molecule type" value="Genomic_DNA"/>
</dbReference>
<dbReference type="Proteomes" id="UP000803844">
    <property type="component" value="Unassembled WGS sequence"/>
</dbReference>
<accession>A0A9P4Y6L9</accession>
<keyword evidence="2" id="KW-1185">Reference proteome</keyword>
<gene>
    <name evidence="1" type="ORF">M406DRAFT_321656</name>
</gene>
<proteinExistence type="predicted"/>
<dbReference type="AlphaFoldDB" id="A0A9P4Y6L9"/>
<evidence type="ECO:0000313" key="1">
    <source>
        <dbReference type="EMBL" id="KAF3767671.1"/>
    </source>
</evidence>
<organism evidence="1 2">
    <name type="scientific">Cryphonectria parasitica (strain ATCC 38755 / EP155)</name>
    <dbReference type="NCBI Taxonomy" id="660469"/>
    <lineage>
        <taxon>Eukaryota</taxon>
        <taxon>Fungi</taxon>
        <taxon>Dikarya</taxon>
        <taxon>Ascomycota</taxon>
        <taxon>Pezizomycotina</taxon>
        <taxon>Sordariomycetes</taxon>
        <taxon>Sordariomycetidae</taxon>
        <taxon>Diaporthales</taxon>
        <taxon>Cryphonectriaceae</taxon>
        <taxon>Cryphonectria-Endothia species complex</taxon>
        <taxon>Cryphonectria</taxon>
    </lineage>
</organism>
<reference evidence="1" key="1">
    <citation type="journal article" date="2020" name="Phytopathology">
        <title>Genome sequence of the chestnut blight fungus Cryphonectria parasitica EP155: A fundamental resource for an archetypical invasive plant pathogen.</title>
        <authorList>
            <person name="Crouch J.A."/>
            <person name="Dawe A."/>
            <person name="Aerts A."/>
            <person name="Barry K."/>
            <person name="Churchill A.C.L."/>
            <person name="Grimwood J."/>
            <person name="Hillman B."/>
            <person name="Milgroom M.G."/>
            <person name="Pangilinan J."/>
            <person name="Smith M."/>
            <person name="Salamov A."/>
            <person name="Schmutz J."/>
            <person name="Yadav J."/>
            <person name="Grigoriev I.V."/>
            <person name="Nuss D."/>
        </authorList>
    </citation>
    <scope>NUCLEOTIDE SEQUENCE</scope>
    <source>
        <strain evidence="1">EP155</strain>
    </source>
</reference>
<protein>
    <submittedName>
        <fullName evidence="1">Uncharacterized protein</fullName>
    </submittedName>
</protein>
<evidence type="ECO:0000313" key="2">
    <source>
        <dbReference type="Proteomes" id="UP000803844"/>
    </source>
</evidence>
<comment type="caution">
    <text evidence="1">The sequence shown here is derived from an EMBL/GenBank/DDBJ whole genome shotgun (WGS) entry which is preliminary data.</text>
</comment>
<name>A0A9P4Y6L9_CRYP1</name>
<sequence length="52" mass="5372">MSSPASLPELWSGSNLSDDILCLGSGHDYAGHEAVVRNGKANAITDDDLLSA</sequence>